<sequence>MATGGLGYRYVGRVDRRVRRRCYRISLLAFIVEHNKYALWKILSKCVQHLKGSVIHVNSVWTAKAHQKGRYFNFNQVHSPGLREDTHMFDHIGAFISAQEVPASVNDVSCGEVEELRTH</sequence>
<dbReference type="Proteomes" id="UP000024635">
    <property type="component" value="Unassembled WGS sequence"/>
</dbReference>
<reference evidence="2" key="1">
    <citation type="journal article" date="2015" name="Nat. Genet.">
        <title>The genome and transcriptome of the zoonotic hookworm Ancylostoma ceylanicum identify infection-specific gene families.</title>
        <authorList>
            <person name="Schwarz E.M."/>
            <person name="Hu Y."/>
            <person name="Antoshechkin I."/>
            <person name="Miller M.M."/>
            <person name="Sternberg P.W."/>
            <person name="Aroian R.V."/>
        </authorList>
    </citation>
    <scope>NUCLEOTIDE SEQUENCE</scope>
    <source>
        <strain evidence="2">HY135</strain>
    </source>
</reference>
<organism evidence="1 2">
    <name type="scientific">Ancylostoma ceylanicum</name>
    <dbReference type="NCBI Taxonomy" id="53326"/>
    <lineage>
        <taxon>Eukaryota</taxon>
        <taxon>Metazoa</taxon>
        <taxon>Ecdysozoa</taxon>
        <taxon>Nematoda</taxon>
        <taxon>Chromadorea</taxon>
        <taxon>Rhabditida</taxon>
        <taxon>Rhabditina</taxon>
        <taxon>Rhabditomorpha</taxon>
        <taxon>Strongyloidea</taxon>
        <taxon>Ancylostomatidae</taxon>
        <taxon>Ancylostomatinae</taxon>
        <taxon>Ancylostoma</taxon>
    </lineage>
</organism>
<accession>A0A016SMJ3</accession>
<protein>
    <submittedName>
        <fullName evidence="1">Uncharacterized protein</fullName>
    </submittedName>
</protein>
<proteinExistence type="predicted"/>
<name>A0A016SMJ3_9BILA</name>
<gene>
    <name evidence="1" type="primary">Acey_s0200.g1694</name>
    <name evidence="1" type="ORF">Y032_0200g1694</name>
</gene>
<evidence type="ECO:0000313" key="1">
    <source>
        <dbReference type="EMBL" id="EYB91933.1"/>
    </source>
</evidence>
<dbReference type="EMBL" id="JARK01001536">
    <property type="protein sequence ID" value="EYB91933.1"/>
    <property type="molecule type" value="Genomic_DNA"/>
</dbReference>
<keyword evidence="2" id="KW-1185">Reference proteome</keyword>
<comment type="caution">
    <text evidence="1">The sequence shown here is derived from an EMBL/GenBank/DDBJ whole genome shotgun (WGS) entry which is preliminary data.</text>
</comment>
<evidence type="ECO:0000313" key="2">
    <source>
        <dbReference type="Proteomes" id="UP000024635"/>
    </source>
</evidence>
<dbReference type="AlphaFoldDB" id="A0A016SMJ3"/>